<protein>
    <submittedName>
        <fullName evidence="1">Uncharacterized protein</fullName>
    </submittedName>
</protein>
<name>A0A5M9JI00_MONFR</name>
<proteinExistence type="predicted"/>
<reference evidence="1 2" key="1">
    <citation type="submission" date="2019-06" db="EMBL/GenBank/DDBJ databases">
        <title>Genome Sequence of the Brown Rot Fungal Pathogen Monilinia fructicola.</title>
        <authorList>
            <person name="De Miccolis Angelini R.M."/>
            <person name="Landi L."/>
            <person name="Abate D."/>
            <person name="Pollastro S."/>
            <person name="Romanazzi G."/>
            <person name="Faretra F."/>
        </authorList>
    </citation>
    <scope>NUCLEOTIDE SEQUENCE [LARGE SCALE GENOMIC DNA]</scope>
    <source>
        <strain evidence="1 2">Mfrc123</strain>
    </source>
</reference>
<organism evidence="1 2">
    <name type="scientific">Monilinia fructicola</name>
    <name type="common">Brown rot fungus</name>
    <name type="synonym">Ciboria fructicola</name>
    <dbReference type="NCBI Taxonomy" id="38448"/>
    <lineage>
        <taxon>Eukaryota</taxon>
        <taxon>Fungi</taxon>
        <taxon>Dikarya</taxon>
        <taxon>Ascomycota</taxon>
        <taxon>Pezizomycotina</taxon>
        <taxon>Leotiomycetes</taxon>
        <taxon>Helotiales</taxon>
        <taxon>Sclerotiniaceae</taxon>
        <taxon>Monilinia</taxon>
    </lineage>
</organism>
<dbReference type="AlphaFoldDB" id="A0A5M9JI00"/>
<comment type="caution">
    <text evidence="1">The sequence shown here is derived from an EMBL/GenBank/DDBJ whole genome shotgun (WGS) entry which is preliminary data.</text>
</comment>
<sequence>MTPPLPDPDEITRGIIMTLLLLDTAETTIDIRNAAFVAPQSATTMRPTVVALSEQFWAKNPTFPKDLTYLGHVLTLTLIILNRIKFFEEDKLVVFLGTVYLPYLAKEQKNNPLSLDALWHLKGYQDRMIFDEGSLCCLMLNSHGADQAKSNVKKRRLGDQKQIVIHLFRHIDTKSFAVLSAILLKTPVVPSSSQIHYKFIISPTIERVRSYAIM</sequence>
<evidence type="ECO:0000313" key="2">
    <source>
        <dbReference type="Proteomes" id="UP000322873"/>
    </source>
</evidence>
<dbReference type="Proteomes" id="UP000322873">
    <property type="component" value="Unassembled WGS sequence"/>
</dbReference>
<dbReference type="EMBL" id="VICG01000011">
    <property type="protein sequence ID" value="KAA8567356.1"/>
    <property type="molecule type" value="Genomic_DNA"/>
</dbReference>
<gene>
    <name evidence="1" type="ORF">EYC84_010384</name>
</gene>
<keyword evidence="2" id="KW-1185">Reference proteome</keyword>
<evidence type="ECO:0000313" key="1">
    <source>
        <dbReference type="EMBL" id="KAA8567356.1"/>
    </source>
</evidence>
<accession>A0A5M9JI00</accession>